<dbReference type="HOGENOM" id="CLU_028840_6_2_1"/>
<sequence length="324" mass="37179">MDQRPFKLLHLPTLPLKNVLQFLNPIDLFELSQCSQKTRFNIPLAGTKKFHCRINVASYCIVINNYVFCVKRQHCKTGSKLRGNRNFMGIIADVAHELEHEIISFWNNIDIGLKNVLFHVTKVFDCTIKSFESLWTIPAAIFNSIIDSIITRQSEIGKLAIEAHSLTDEDVMKIFSSLRITEDLELRYRFSRSQAIPYNTKSVLIWHSYWITPTHLSVMKKCTVITLKQSTLTDNDMKWLLECWKLGEYPNLEYLSIHSNALSSNFTAFGLPSLQDNVDPRVFSKKILGENRAIYRTVDIQRGDGAPAKIHFDGKDGTVKLLVL</sequence>
<dbReference type="EMBL" id="DS268485">
    <property type="protein sequence ID" value="EFP10459.1"/>
    <property type="molecule type" value="Genomic_DNA"/>
</dbReference>
<dbReference type="RefSeq" id="XP_003099651.2">
    <property type="nucleotide sequence ID" value="XM_003099603.2"/>
</dbReference>
<dbReference type="eggNOG" id="ENOG502TJPP">
    <property type="taxonomic scope" value="Eukaryota"/>
</dbReference>
<dbReference type="AlphaFoldDB" id="E3MW37"/>
<feature type="domain" description="F-box" evidence="1">
    <location>
        <begin position="5"/>
        <end position="42"/>
    </location>
</feature>
<reference evidence="2" key="1">
    <citation type="submission" date="2007-07" db="EMBL/GenBank/DDBJ databases">
        <title>PCAP assembly of the Caenorhabditis remanei genome.</title>
        <authorList>
            <consortium name="The Caenorhabditis remanei Sequencing Consortium"/>
            <person name="Wilson R.K."/>
        </authorList>
    </citation>
    <scope>NUCLEOTIDE SEQUENCE [LARGE SCALE GENOMIC DNA]</scope>
    <source>
        <strain evidence="2">PB4641</strain>
    </source>
</reference>
<accession>E3MW37</accession>
<dbReference type="Pfam" id="PF07735">
    <property type="entry name" value="FBA_2"/>
    <property type="match status" value="1"/>
</dbReference>
<dbReference type="PROSITE" id="PS50181">
    <property type="entry name" value="FBOX"/>
    <property type="match status" value="1"/>
</dbReference>
<dbReference type="InterPro" id="IPR012885">
    <property type="entry name" value="F-box_Sdz-33"/>
</dbReference>
<dbReference type="Proteomes" id="UP000008281">
    <property type="component" value="Unassembled WGS sequence"/>
</dbReference>
<keyword evidence="3" id="KW-1185">Reference proteome</keyword>
<evidence type="ECO:0000259" key="1">
    <source>
        <dbReference type="PROSITE" id="PS50181"/>
    </source>
</evidence>
<evidence type="ECO:0000313" key="2">
    <source>
        <dbReference type="EMBL" id="EFP10459.1"/>
    </source>
</evidence>
<dbReference type="FunCoup" id="E3MW37">
    <property type="interactions" value="625"/>
</dbReference>
<organism evidence="3">
    <name type="scientific">Caenorhabditis remanei</name>
    <name type="common">Caenorhabditis vulgaris</name>
    <dbReference type="NCBI Taxonomy" id="31234"/>
    <lineage>
        <taxon>Eukaryota</taxon>
        <taxon>Metazoa</taxon>
        <taxon>Ecdysozoa</taxon>
        <taxon>Nematoda</taxon>
        <taxon>Chromadorea</taxon>
        <taxon>Rhabditida</taxon>
        <taxon>Rhabditina</taxon>
        <taxon>Rhabditomorpha</taxon>
        <taxon>Rhabditoidea</taxon>
        <taxon>Rhabditidae</taxon>
        <taxon>Peloderinae</taxon>
        <taxon>Caenorhabditis</taxon>
    </lineage>
</organism>
<dbReference type="InterPro" id="IPR001810">
    <property type="entry name" value="F-box_dom"/>
</dbReference>
<dbReference type="KEGG" id="crq:GCK72_022459"/>
<dbReference type="InParanoid" id="E3MW37"/>
<dbReference type="PANTHER" id="PTHR21503">
    <property type="entry name" value="F-BOX-CONTAINING HYPOTHETICAL PROTEIN C.ELEGANS"/>
    <property type="match status" value="1"/>
</dbReference>
<gene>
    <name evidence="2" type="ORF">CRE_22918</name>
</gene>
<dbReference type="OrthoDB" id="5842403at2759"/>
<proteinExistence type="predicted"/>
<dbReference type="SUPFAM" id="SSF52047">
    <property type="entry name" value="RNI-like"/>
    <property type="match status" value="1"/>
</dbReference>
<evidence type="ECO:0000313" key="3">
    <source>
        <dbReference type="Proteomes" id="UP000008281"/>
    </source>
</evidence>
<dbReference type="Pfam" id="PF00646">
    <property type="entry name" value="F-box"/>
    <property type="match status" value="1"/>
</dbReference>
<dbReference type="PANTHER" id="PTHR21503:SF52">
    <property type="entry name" value="F-BOX DOMAIN-CONTAINING PROTEIN"/>
    <property type="match status" value="1"/>
</dbReference>
<protein>
    <recommendedName>
        <fullName evidence="1">F-box domain-containing protein</fullName>
    </recommendedName>
</protein>
<dbReference type="GeneID" id="9806269"/>
<name>E3MW37_CAERE</name>
<dbReference type="CTD" id="9806269"/>